<dbReference type="GO" id="GO:0006952">
    <property type="term" value="P:defense response"/>
    <property type="evidence" value="ECO:0007669"/>
    <property type="project" value="InterPro"/>
</dbReference>
<sequence length="451" mass="51118">MALVTEASSSSFTHQPKNFDVFLSFKGEDTRLGFIGHLYNVLSQQGINTFIDDNLQRGEEISAGLIKIIESSRISIIVICYAKGIPLALSIIGANLRGRIEMEWKSALDKYERIPNKDIQKVLQDSYANNDKYGSIRDDKIDWVCDIHIFTNSHKRHRIGRAHLYDLRCDHLWFYGVPHSRLQREFGDLMQGDRNHVEISCKIYHWSSRNGKYMPVIARMGVHVECICPPQNSIIIQGNSQNVDDDKELTPLLPPCSTFSVLTNLDTEDPSTSNYIANGLTYVWVLMSMFPSLVVLFDLHLWVSLKGYDQEGEKNINTVGSALVLNCFPNGTGTFCGASCLGSEPHSPQQLPSKKEKGNAWGMFLHYRSQVWLEDTLAAIKTQVNWFWAEDDLASVLVVRNEFTVTLGGALLIKAVKLRLRDYNLGWFPAKLSMILQCEKLDRNDRHGCNL</sequence>
<dbReference type="SUPFAM" id="SSF52540">
    <property type="entry name" value="P-loop containing nucleoside triphosphate hydrolases"/>
    <property type="match status" value="1"/>
</dbReference>
<dbReference type="PANTHER" id="PTHR11017">
    <property type="entry name" value="LEUCINE-RICH REPEAT-CONTAINING PROTEIN"/>
    <property type="match status" value="1"/>
</dbReference>
<dbReference type="EnsemblPlants" id="QL03p005055:mrna">
    <property type="protein sequence ID" value="QL03p005055:mrna"/>
    <property type="gene ID" value="QL03p005055"/>
</dbReference>
<dbReference type="Pfam" id="PF01582">
    <property type="entry name" value="TIR"/>
    <property type="match status" value="1"/>
</dbReference>
<evidence type="ECO:0000313" key="3">
    <source>
        <dbReference type="Proteomes" id="UP000594261"/>
    </source>
</evidence>
<proteinExistence type="predicted"/>
<dbReference type="InterPro" id="IPR044974">
    <property type="entry name" value="Disease_R_plants"/>
</dbReference>
<dbReference type="AlphaFoldDB" id="A0A7N2L3C9"/>
<evidence type="ECO:0000313" key="2">
    <source>
        <dbReference type="EnsemblPlants" id="QL03p005055:mrna"/>
    </source>
</evidence>
<evidence type="ECO:0000259" key="1">
    <source>
        <dbReference type="PROSITE" id="PS50104"/>
    </source>
</evidence>
<organism evidence="2 3">
    <name type="scientific">Quercus lobata</name>
    <name type="common">Valley oak</name>
    <dbReference type="NCBI Taxonomy" id="97700"/>
    <lineage>
        <taxon>Eukaryota</taxon>
        <taxon>Viridiplantae</taxon>
        <taxon>Streptophyta</taxon>
        <taxon>Embryophyta</taxon>
        <taxon>Tracheophyta</taxon>
        <taxon>Spermatophyta</taxon>
        <taxon>Magnoliopsida</taxon>
        <taxon>eudicotyledons</taxon>
        <taxon>Gunneridae</taxon>
        <taxon>Pentapetalae</taxon>
        <taxon>rosids</taxon>
        <taxon>fabids</taxon>
        <taxon>Fagales</taxon>
        <taxon>Fagaceae</taxon>
        <taxon>Quercus</taxon>
    </lineage>
</organism>
<dbReference type="Gramene" id="QL03p005055:mrna">
    <property type="protein sequence ID" value="QL03p005055:mrna"/>
    <property type="gene ID" value="QL03p005055"/>
</dbReference>
<reference evidence="2" key="2">
    <citation type="submission" date="2021-01" db="UniProtKB">
        <authorList>
            <consortium name="EnsemblPlants"/>
        </authorList>
    </citation>
    <scope>IDENTIFICATION</scope>
</reference>
<dbReference type="SMART" id="SM00255">
    <property type="entry name" value="TIR"/>
    <property type="match status" value="1"/>
</dbReference>
<protein>
    <recommendedName>
        <fullName evidence="1">TIR domain-containing protein</fullName>
    </recommendedName>
</protein>
<dbReference type="InParanoid" id="A0A7N2L3C9"/>
<reference evidence="2 3" key="1">
    <citation type="journal article" date="2016" name="G3 (Bethesda)">
        <title>First Draft Assembly and Annotation of the Genome of a California Endemic Oak Quercus lobata Nee (Fagaceae).</title>
        <authorList>
            <person name="Sork V.L."/>
            <person name="Fitz-Gibbon S.T."/>
            <person name="Puiu D."/>
            <person name="Crepeau M."/>
            <person name="Gugger P.F."/>
            <person name="Sherman R."/>
            <person name="Stevens K."/>
            <person name="Langley C.H."/>
            <person name="Pellegrini M."/>
            <person name="Salzberg S.L."/>
        </authorList>
    </citation>
    <scope>NUCLEOTIDE SEQUENCE [LARGE SCALE GENOMIC DNA]</scope>
    <source>
        <strain evidence="2 3">cv. SW786</strain>
    </source>
</reference>
<dbReference type="Gene3D" id="3.40.50.10140">
    <property type="entry name" value="Toll/interleukin-1 receptor homology (TIR) domain"/>
    <property type="match status" value="1"/>
</dbReference>
<dbReference type="Proteomes" id="UP000594261">
    <property type="component" value="Chromosome 3"/>
</dbReference>
<dbReference type="GO" id="GO:0007165">
    <property type="term" value="P:signal transduction"/>
    <property type="evidence" value="ECO:0007669"/>
    <property type="project" value="InterPro"/>
</dbReference>
<dbReference type="InterPro" id="IPR027417">
    <property type="entry name" value="P-loop_NTPase"/>
</dbReference>
<dbReference type="InterPro" id="IPR035897">
    <property type="entry name" value="Toll_tir_struct_dom_sf"/>
</dbReference>
<dbReference type="PANTHER" id="PTHR11017:SF570">
    <property type="entry name" value="DISEASE RESISTANCE PROTEIN (TIR-NBS CLASS)-RELATED"/>
    <property type="match status" value="1"/>
</dbReference>
<feature type="domain" description="TIR" evidence="1">
    <location>
        <begin position="17"/>
        <end position="140"/>
    </location>
</feature>
<name>A0A7N2L3C9_QUELO</name>
<dbReference type="InterPro" id="IPR000157">
    <property type="entry name" value="TIR_dom"/>
</dbReference>
<dbReference type="EMBL" id="LRBV02000003">
    <property type="status" value="NOT_ANNOTATED_CDS"/>
    <property type="molecule type" value="Genomic_DNA"/>
</dbReference>
<keyword evidence="3" id="KW-1185">Reference proteome</keyword>
<dbReference type="PROSITE" id="PS50104">
    <property type="entry name" value="TIR"/>
    <property type="match status" value="1"/>
</dbReference>
<accession>A0A7N2L3C9</accession>
<dbReference type="SUPFAM" id="SSF52200">
    <property type="entry name" value="Toll/Interleukin receptor TIR domain"/>
    <property type="match status" value="1"/>
</dbReference>